<sequence length="653" mass="72667">MWDSSRYLCSSERPRASSLGSRKRTLLPCSLVEGEVGVSLSEPHGLRVGEGWFPKGSYYQATWTQEVWESDAEFHFGYPTQNQLLSQNRKQRKNHTGKLHELALLLPVALKTGSKKLTKKEILLHVLHYIQYLQRSIDVAQALLKLHTTDGEGGLGGLGQNPTVGPARRRHSTPSSSPHSLKSCLQGACRKPQKKKLTRGLDRRTQAQDPRRCLALDKLRKLVTPSPDQKRGNTGAITTPPRCPDSCVRPEAASSPPQGDKRGGRSWLMLLDVTENSVHCDISSCYCKRSAPDDESYPTFEAQQGAKRIHFLNRTQPFSRQKPVFYDSSEEVDQESPDADPWLPAWTPEGSPHGSPLALGPLQIDNWSVTGLPREILGLSPSLFSSPEKLLPEKILEDGDEYLTQALFEEVFLDPVSSPSACMLEVSPKNTPSEAPKETSDAPSLSQSSVLQDHCYLSLSENSKGPSSPSSEDSDPNTDTESVWKPPEDAEADPKGPQSSSEEDGDYTWTPTRRASTLPAARRRTRKGPASGCPVKSEKTAPCPIQTKKKCVNGFIMFCRMNRKQYIRSCPGTASTAATKELAQLWRLMSEQERKPYSIKARRFSRRHNRIVKQESSSSEDEDWGTPKPFYQLLAEKARCSSKPAPLPPRRRK</sequence>
<accession>A0A7J7SGK6</accession>
<dbReference type="InterPro" id="IPR009071">
    <property type="entry name" value="HMG_box_dom"/>
</dbReference>
<evidence type="ECO:0000256" key="2">
    <source>
        <dbReference type="SAM" id="MobiDB-lite"/>
    </source>
</evidence>
<feature type="region of interest" description="Disordered" evidence="2">
    <location>
        <begin position="423"/>
        <end position="539"/>
    </location>
</feature>
<dbReference type="GO" id="GO:0003677">
    <property type="term" value="F:DNA binding"/>
    <property type="evidence" value="ECO:0007669"/>
    <property type="project" value="UniProtKB-UniRule"/>
</dbReference>
<dbReference type="PROSITE" id="PS50118">
    <property type="entry name" value="HMG_BOX_2"/>
    <property type="match status" value="1"/>
</dbReference>
<comment type="caution">
    <text evidence="4">The sequence shown here is derived from an EMBL/GenBank/DDBJ whole genome shotgun (WGS) entry which is preliminary data.</text>
</comment>
<feature type="region of interest" description="Disordered" evidence="2">
    <location>
        <begin position="224"/>
        <end position="265"/>
    </location>
</feature>
<evidence type="ECO:0000259" key="3">
    <source>
        <dbReference type="PROSITE" id="PS50118"/>
    </source>
</evidence>
<feature type="compositionally biased region" description="Basic and acidic residues" evidence="2">
    <location>
        <begin position="199"/>
        <end position="210"/>
    </location>
</feature>
<dbReference type="CDD" id="cd21977">
    <property type="entry name" value="HMG-box_BHMG1"/>
    <property type="match status" value="1"/>
</dbReference>
<dbReference type="PANTHER" id="PTHR47658:SF1">
    <property type="entry name" value="MEIOSIS INITIATOR PROTEIN"/>
    <property type="match status" value="1"/>
</dbReference>
<dbReference type="PANTHER" id="PTHR47658">
    <property type="entry name" value="HIGH MOBILITY GROUP B PROTEIN 12-RELATED"/>
    <property type="match status" value="1"/>
</dbReference>
<evidence type="ECO:0000313" key="4">
    <source>
        <dbReference type="EMBL" id="KAF6287582.1"/>
    </source>
</evidence>
<keyword evidence="1" id="KW-0238">DNA-binding</keyword>
<dbReference type="Proteomes" id="UP000585614">
    <property type="component" value="Unassembled WGS sequence"/>
</dbReference>
<dbReference type="EMBL" id="JACAGC010000022">
    <property type="protein sequence ID" value="KAF6287582.1"/>
    <property type="molecule type" value="Genomic_DNA"/>
</dbReference>
<dbReference type="Gene3D" id="1.10.30.10">
    <property type="entry name" value="High mobility group box domain"/>
    <property type="match status" value="1"/>
</dbReference>
<proteinExistence type="predicted"/>
<dbReference type="GO" id="GO:0046983">
    <property type="term" value="F:protein dimerization activity"/>
    <property type="evidence" value="ECO:0007669"/>
    <property type="project" value="InterPro"/>
</dbReference>
<dbReference type="SMART" id="SM00398">
    <property type="entry name" value="HMG"/>
    <property type="match status" value="1"/>
</dbReference>
<dbReference type="InterPro" id="IPR036910">
    <property type="entry name" value="HMG_box_dom_sf"/>
</dbReference>
<evidence type="ECO:0000256" key="1">
    <source>
        <dbReference type="PROSITE-ProRule" id="PRU00267"/>
    </source>
</evidence>
<name>A0A7J7SGK6_RHIFE</name>
<gene>
    <name evidence="4" type="ORF">mRhiFer1_001478</name>
</gene>
<feature type="domain" description="HMG box" evidence="3">
    <location>
        <begin position="548"/>
        <end position="616"/>
    </location>
</feature>
<keyword evidence="1" id="KW-0539">Nucleus</keyword>
<feature type="compositionally biased region" description="Polar residues" evidence="2">
    <location>
        <begin position="441"/>
        <end position="451"/>
    </location>
</feature>
<feature type="compositionally biased region" description="Low complexity" evidence="2">
    <location>
        <begin position="457"/>
        <end position="471"/>
    </location>
</feature>
<protein>
    <submittedName>
        <fullName evidence="4">Basic helix-loop-helix and HMG-box containing 1</fullName>
    </submittedName>
</protein>
<dbReference type="SUPFAM" id="SSF47459">
    <property type="entry name" value="HLH, helix-loop-helix DNA-binding domain"/>
    <property type="match status" value="1"/>
</dbReference>
<dbReference type="AlphaFoldDB" id="A0A7J7SGK6"/>
<feature type="region of interest" description="Disordered" evidence="2">
    <location>
        <begin position="150"/>
        <end position="210"/>
    </location>
</feature>
<dbReference type="SUPFAM" id="SSF47095">
    <property type="entry name" value="HMG-box"/>
    <property type="match status" value="1"/>
</dbReference>
<feature type="DNA-binding region" description="HMG box" evidence="1">
    <location>
        <begin position="548"/>
        <end position="616"/>
    </location>
</feature>
<reference evidence="4 5" key="1">
    <citation type="journal article" date="2020" name="Nature">
        <title>Six reference-quality genomes reveal evolution of bat adaptations.</title>
        <authorList>
            <person name="Jebb D."/>
            <person name="Huang Z."/>
            <person name="Pippel M."/>
            <person name="Hughes G.M."/>
            <person name="Lavrichenko K."/>
            <person name="Devanna P."/>
            <person name="Winkler S."/>
            <person name="Jermiin L.S."/>
            <person name="Skirmuntt E.C."/>
            <person name="Katzourakis A."/>
            <person name="Burkitt-Gray L."/>
            <person name="Ray D.A."/>
            <person name="Sullivan K.A.M."/>
            <person name="Roscito J.G."/>
            <person name="Kirilenko B.M."/>
            <person name="Davalos L.M."/>
            <person name="Corthals A.P."/>
            <person name="Power M.L."/>
            <person name="Jones G."/>
            <person name="Ransome R.D."/>
            <person name="Dechmann D.K.N."/>
            <person name="Locatelli A.G."/>
            <person name="Puechmaille S.J."/>
            <person name="Fedrigo O."/>
            <person name="Jarvis E.D."/>
            <person name="Hiller M."/>
            <person name="Vernes S.C."/>
            <person name="Myers E.W."/>
            <person name="Teeling E.C."/>
        </authorList>
    </citation>
    <scope>NUCLEOTIDE SEQUENCE [LARGE SCALE GENOMIC DNA]</scope>
    <source>
        <strain evidence="4">MRhiFer1</strain>
        <tissue evidence="4">Lung</tissue>
    </source>
</reference>
<organism evidence="4 5">
    <name type="scientific">Rhinolophus ferrumequinum</name>
    <name type="common">Greater horseshoe bat</name>
    <dbReference type="NCBI Taxonomy" id="59479"/>
    <lineage>
        <taxon>Eukaryota</taxon>
        <taxon>Metazoa</taxon>
        <taxon>Chordata</taxon>
        <taxon>Craniata</taxon>
        <taxon>Vertebrata</taxon>
        <taxon>Euteleostomi</taxon>
        <taxon>Mammalia</taxon>
        <taxon>Eutheria</taxon>
        <taxon>Laurasiatheria</taxon>
        <taxon>Chiroptera</taxon>
        <taxon>Yinpterochiroptera</taxon>
        <taxon>Rhinolophoidea</taxon>
        <taxon>Rhinolophidae</taxon>
        <taxon>Rhinolophinae</taxon>
        <taxon>Rhinolophus</taxon>
    </lineage>
</organism>
<feature type="region of interest" description="Disordered" evidence="2">
    <location>
        <begin position="608"/>
        <end position="627"/>
    </location>
</feature>
<dbReference type="InterPro" id="IPR036638">
    <property type="entry name" value="HLH_DNA-bd_sf"/>
</dbReference>
<evidence type="ECO:0000313" key="5">
    <source>
        <dbReference type="Proteomes" id="UP000585614"/>
    </source>
</evidence>
<dbReference type="GO" id="GO:0005634">
    <property type="term" value="C:nucleus"/>
    <property type="evidence" value="ECO:0007669"/>
    <property type="project" value="UniProtKB-UniRule"/>
</dbReference>
<dbReference type="Pfam" id="PF00505">
    <property type="entry name" value="HMG_box"/>
    <property type="match status" value="1"/>
</dbReference>